<comment type="caution">
    <text evidence="3">Lacks conserved residue(s) required for the propagation of feature annotation.</text>
</comment>
<keyword evidence="6" id="KW-0762">Sugar transport</keyword>
<dbReference type="PROSITE" id="PS51098">
    <property type="entry name" value="PTS_EIIB_TYPE_1"/>
    <property type="match status" value="1"/>
</dbReference>
<dbReference type="InterPro" id="IPR001996">
    <property type="entry name" value="PTS_IIB_1"/>
</dbReference>
<evidence type="ECO:0000259" key="5">
    <source>
        <dbReference type="PROSITE" id="PS51098"/>
    </source>
</evidence>
<evidence type="ECO:0000256" key="4">
    <source>
        <dbReference type="SAM" id="Phobius"/>
    </source>
</evidence>
<name>A0A4R0XNZ7_9MOLU</name>
<dbReference type="GO" id="GO:0008982">
    <property type="term" value="F:protein-N(PI)-phosphohistidine-sugar phosphotransferase activity"/>
    <property type="evidence" value="ECO:0007669"/>
    <property type="project" value="InterPro"/>
</dbReference>
<sequence length="116" mass="12939">MTLLDKIKIALLSIITFGFIWIWINKKQVPKNKLTVESKVKVNIAEIIKAIGKDNITEITNTRQRVKISFKNKKQVKKENIENLKGISGTIFSSTSVSLVVGNSAAEVAKQLKNNS</sequence>
<evidence type="ECO:0000313" key="6">
    <source>
        <dbReference type="EMBL" id="TCG10685.1"/>
    </source>
</evidence>
<keyword evidence="1" id="KW-0808">Transferase</keyword>
<keyword evidence="4" id="KW-0812">Transmembrane</keyword>
<feature type="transmembrane region" description="Helical" evidence="4">
    <location>
        <begin position="6"/>
        <end position="24"/>
    </location>
</feature>
<proteinExistence type="predicted"/>
<evidence type="ECO:0000256" key="3">
    <source>
        <dbReference type="PROSITE-ProRule" id="PRU00421"/>
    </source>
</evidence>
<dbReference type="RefSeq" id="WP_131599515.1">
    <property type="nucleotide sequence ID" value="NZ_CBDBYK010000022.1"/>
</dbReference>
<dbReference type="AlphaFoldDB" id="A0A4R0XNZ7"/>
<keyword evidence="6" id="KW-0813">Transport</keyword>
<keyword evidence="4" id="KW-1133">Transmembrane helix</keyword>
<reference evidence="6 7" key="1">
    <citation type="submission" date="2018-02" db="EMBL/GenBank/DDBJ databases">
        <title>Mycoplasma marinum and Mycoplasma todarodis sp. nov., moderately halophilic and psychrotolerant mycoplasmas isolated from cephalopods.</title>
        <authorList>
            <person name="Viver T."/>
        </authorList>
    </citation>
    <scope>NUCLEOTIDE SEQUENCE [LARGE SCALE GENOMIC DNA]</scope>
    <source>
        <strain evidence="6 7">PE</strain>
    </source>
</reference>
<evidence type="ECO:0000313" key="7">
    <source>
        <dbReference type="Proteomes" id="UP000294192"/>
    </source>
</evidence>
<organism evidence="6 7">
    <name type="scientific">Mycoplasma marinum</name>
    <dbReference type="NCBI Taxonomy" id="1937190"/>
    <lineage>
        <taxon>Bacteria</taxon>
        <taxon>Bacillati</taxon>
        <taxon>Mycoplasmatota</taxon>
        <taxon>Mollicutes</taxon>
        <taxon>Mycoplasmataceae</taxon>
        <taxon>Mycoplasma</taxon>
    </lineage>
</organism>
<dbReference type="EMBL" id="PSZO01000025">
    <property type="protein sequence ID" value="TCG10685.1"/>
    <property type="molecule type" value="Genomic_DNA"/>
</dbReference>
<dbReference type="Proteomes" id="UP000294192">
    <property type="component" value="Unassembled WGS sequence"/>
</dbReference>
<dbReference type="InterPro" id="IPR036878">
    <property type="entry name" value="Glu_permease_IIB"/>
</dbReference>
<evidence type="ECO:0000256" key="1">
    <source>
        <dbReference type="ARBA" id="ARBA00022679"/>
    </source>
</evidence>
<protein>
    <submittedName>
        <fullName evidence="6">PTS glucose transporter subunit IIB</fullName>
    </submittedName>
</protein>
<comment type="caution">
    <text evidence="6">The sequence shown here is derived from an EMBL/GenBank/DDBJ whole genome shotgun (WGS) entry which is preliminary data.</text>
</comment>
<dbReference type="OrthoDB" id="400941at2"/>
<keyword evidence="2" id="KW-0598">Phosphotransferase system</keyword>
<dbReference type="Gene3D" id="3.30.1360.60">
    <property type="entry name" value="Glucose permease domain IIB"/>
    <property type="match status" value="1"/>
</dbReference>
<keyword evidence="4" id="KW-0472">Membrane</keyword>
<dbReference type="GO" id="GO:0009401">
    <property type="term" value="P:phosphoenolpyruvate-dependent sugar phosphotransferase system"/>
    <property type="evidence" value="ECO:0007669"/>
    <property type="project" value="UniProtKB-KW"/>
</dbReference>
<dbReference type="SUPFAM" id="SSF55604">
    <property type="entry name" value="Glucose permease domain IIB"/>
    <property type="match status" value="1"/>
</dbReference>
<gene>
    <name evidence="6" type="ORF">C4B24_04205</name>
</gene>
<evidence type="ECO:0000256" key="2">
    <source>
        <dbReference type="ARBA" id="ARBA00022683"/>
    </source>
</evidence>
<accession>A0A4R0XNZ7</accession>
<feature type="domain" description="PTS EIIB type-1" evidence="5">
    <location>
        <begin position="40"/>
        <end position="116"/>
    </location>
</feature>
<keyword evidence="7" id="KW-1185">Reference proteome</keyword>